<comment type="caution">
    <text evidence="2">The sequence shown here is derived from an EMBL/GenBank/DDBJ whole genome shotgun (WGS) entry which is preliminary data.</text>
</comment>
<proteinExistence type="predicted"/>
<keyword evidence="3" id="KW-1185">Reference proteome</keyword>
<keyword evidence="1" id="KW-1133">Transmembrane helix</keyword>
<evidence type="ECO:0000313" key="2">
    <source>
        <dbReference type="EMBL" id="KAL3880415.1"/>
    </source>
</evidence>
<dbReference type="Proteomes" id="UP001634394">
    <property type="component" value="Unassembled WGS sequence"/>
</dbReference>
<keyword evidence="1" id="KW-0472">Membrane</keyword>
<protein>
    <submittedName>
        <fullName evidence="2">Uncharacterized protein</fullName>
    </submittedName>
</protein>
<dbReference type="AlphaFoldDB" id="A0ABD3X2L2"/>
<dbReference type="EMBL" id="JBJQND010000004">
    <property type="protein sequence ID" value="KAL3880415.1"/>
    <property type="molecule type" value="Genomic_DNA"/>
</dbReference>
<name>A0ABD3X2L2_SINWO</name>
<feature type="transmembrane region" description="Helical" evidence="1">
    <location>
        <begin position="77"/>
        <end position="97"/>
    </location>
</feature>
<accession>A0ABD3X2L2</accession>
<evidence type="ECO:0000313" key="3">
    <source>
        <dbReference type="Proteomes" id="UP001634394"/>
    </source>
</evidence>
<gene>
    <name evidence="2" type="ORF">ACJMK2_032655</name>
</gene>
<sequence>MSITAMTVKLAVCLETRTINRTKTFYWGQSDLRYVGRLDLNPIVQQLCTPKISTIVTSAEDKANDDMRGDWKKGIKVVIILQVCSYYVLFPSLTVWYEEVWKGSKPFPTFERNPFQLLNGTLSNF</sequence>
<keyword evidence="1" id="KW-0812">Transmembrane</keyword>
<evidence type="ECO:0000256" key="1">
    <source>
        <dbReference type="SAM" id="Phobius"/>
    </source>
</evidence>
<organism evidence="2 3">
    <name type="scientific">Sinanodonta woodiana</name>
    <name type="common">Chinese pond mussel</name>
    <name type="synonym">Anodonta woodiana</name>
    <dbReference type="NCBI Taxonomy" id="1069815"/>
    <lineage>
        <taxon>Eukaryota</taxon>
        <taxon>Metazoa</taxon>
        <taxon>Spiralia</taxon>
        <taxon>Lophotrochozoa</taxon>
        <taxon>Mollusca</taxon>
        <taxon>Bivalvia</taxon>
        <taxon>Autobranchia</taxon>
        <taxon>Heteroconchia</taxon>
        <taxon>Palaeoheterodonta</taxon>
        <taxon>Unionida</taxon>
        <taxon>Unionoidea</taxon>
        <taxon>Unionidae</taxon>
        <taxon>Unioninae</taxon>
        <taxon>Sinanodonta</taxon>
    </lineage>
</organism>
<reference evidence="2 3" key="1">
    <citation type="submission" date="2024-11" db="EMBL/GenBank/DDBJ databases">
        <title>Chromosome-level genome assembly of the freshwater bivalve Anodonta woodiana.</title>
        <authorList>
            <person name="Chen X."/>
        </authorList>
    </citation>
    <scope>NUCLEOTIDE SEQUENCE [LARGE SCALE GENOMIC DNA]</scope>
    <source>
        <strain evidence="2">MN2024</strain>
        <tissue evidence="2">Gills</tissue>
    </source>
</reference>